<reference evidence="2" key="2">
    <citation type="journal article" date="2015" name="Data Brief">
        <title>Shoot transcriptome of the giant reed, Arundo donax.</title>
        <authorList>
            <person name="Barrero R.A."/>
            <person name="Guerrero F.D."/>
            <person name="Moolhuijzen P."/>
            <person name="Goolsby J.A."/>
            <person name="Tidwell J."/>
            <person name="Bellgard S.E."/>
            <person name="Bellgard M.I."/>
        </authorList>
    </citation>
    <scope>NUCLEOTIDE SEQUENCE</scope>
    <source>
        <tissue evidence="2">Shoot tissue taken approximately 20 cm above the soil surface</tissue>
    </source>
</reference>
<accession>A0A0A9GT77</accession>
<dbReference type="EMBL" id="GBRH01169671">
    <property type="protein sequence ID" value="JAE28225.1"/>
    <property type="molecule type" value="Transcribed_RNA"/>
</dbReference>
<organism evidence="2">
    <name type="scientific">Arundo donax</name>
    <name type="common">Giant reed</name>
    <name type="synonym">Donax arundinaceus</name>
    <dbReference type="NCBI Taxonomy" id="35708"/>
    <lineage>
        <taxon>Eukaryota</taxon>
        <taxon>Viridiplantae</taxon>
        <taxon>Streptophyta</taxon>
        <taxon>Embryophyta</taxon>
        <taxon>Tracheophyta</taxon>
        <taxon>Spermatophyta</taxon>
        <taxon>Magnoliopsida</taxon>
        <taxon>Liliopsida</taxon>
        <taxon>Poales</taxon>
        <taxon>Poaceae</taxon>
        <taxon>PACMAD clade</taxon>
        <taxon>Arundinoideae</taxon>
        <taxon>Arundineae</taxon>
        <taxon>Arundo</taxon>
    </lineage>
</organism>
<dbReference type="AlphaFoldDB" id="A0A0A9GT77"/>
<feature type="region of interest" description="Disordered" evidence="1">
    <location>
        <begin position="1"/>
        <end position="31"/>
    </location>
</feature>
<protein>
    <submittedName>
        <fullName evidence="2">Uncharacterized protein</fullName>
    </submittedName>
</protein>
<sequence length="46" mass="5096">MAWQDLQPVLELPPPPKATTGGGHGERRRGLWCGGPESRRVCVGRW</sequence>
<reference evidence="2" key="1">
    <citation type="submission" date="2014-09" db="EMBL/GenBank/DDBJ databases">
        <authorList>
            <person name="Magalhaes I.L.F."/>
            <person name="Oliveira U."/>
            <person name="Santos F.R."/>
            <person name="Vidigal T.H.D.A."/>
            <person name="Brescovit A.D."/>
            <person name="Santos A.J."/>
        </authorList>
    </citation>
    <scope>NUCLEOTIDE SEQUENCE</scope>
    <source>
        <tissue evidence="2">Shoot tissue taken approximately 20 cm above the soil surface</tissue>
    </source>
</reference>
<name>A0A0A9GT77_ARUDO</name>
<evidence type="ECO:0000313" key="2">
    <source>
        <dbReference type="EMBL" id="JAE28225.1"/>
    </source>
</evidence>
<proteinExistence type="predicted"/>
<evidence type="ECO:0000256" key="1">
    <source>
        <dbReference type="SAM" id="MobiDB-lite"/>
    </source>
</evidence>